<name>A0A1D1W1A3_RAMVA</name>
<dbReference type="OrthoDB" id="8300278at2759"/>
<dbReference type="InterPro" id="IPR012675">
    <property type="entry name" value="Beta-grasp_dom_sf"/>
</dbReference>
<feature type="binding site" evidence="14">
    <location>
        <position position="353"/>
    </location>
    <ligand>
        <name>FAD</name>
        <dbReference type="ChEBI" id="CHEBI:57692"/>
    </ligand>
</feature>
<feature type="binding site" evidence="14">
    <location>
        <position position="411"/>
    </location>
    <ligand>
        <name>FAD</name>
        <dbReference type="ChEBI" id="CHEBI:57692"/>
    </ligand>
</feature>
<feature type="binding site" evidence="15">
    <location>
        <position position="1065"/>
    </location>
    <ligand>
        <name>Mo-molybdopterin</name>
        <dbReference type="ChEBI" id="CHEBI:71302"/>
    </ligand>
    <ligandPart>
        <name>Mo</name>
        <dbReference type="ChEBI" id="CHEBI:28685"/>
    </ligandPart>
</feature>
<dbReference type="Pfam" id="PF01799">
    <property type="entry name" value="Fer2_2"/>
    <property type="match status" value="1"/>
</dbReference>
<feature type="binding site" evidence="15">
    <location>
        <position position="778"/>
    </location>
    <ligand>
        <name>Mo-molybdopterin</name>
        <dbReference type="ChEBI" id="CHEBI:71302"/>
    </ligand>
    <ligandPart>
        <name>Mo</name>
        <dbReference type="ChEBI" id="CHEBI:28685"/>
    </ligandPart>
</feature>
<dbReference type="PIRSF" id="PIRSF000127">
    <property type="entry name" value="Xanthine_DH"/>
    <property type="match status" value="1"/>
</dbReference>
<dbReference type="SUPFAM" id="SSF54665">
    <property type="entry name" value="CO dehydrogenase molybdoprotein N-domain-like"/>
    <property type="match status" value="1"/>
</dbReference>
<dbReference type="InterPro" id="IPR016208">
    <property type="entry name" value="Ald_Oxase/xanthine_DH-like"/>
</dbReference>
<evidence type="ECO:0000256" key="8">
    <source>
        <dbReference type="ARBA" id="ARBA00023002"/>
    </source>
</evidence>
<dbReference type="SMART" id="SM01008">
    <property type="entry name" value="Ald_Xan_dh_C"/>
    <property type="match status" value="1"/>
</dbReference>
<dbReference type="SUPFAM" id="SSF47741">
    <property type="entry name" value="CO dehydrogenase ISP C-domain like"/>
    <property type="match status" value="1"/>
</dbReference>
<dbReference type="PANTHER" id="PTHR11908">
    <property type="entry name" value="XANTHINE DEHYDROGENASE"/>
    <property type="match status" value="1"/>
</dbReference>
<feature type="domain" description="FAD-binding PCMH-type" evidence="17">
    <location>
        <begin position="226"/>
        <end position="403"/>
    </location>
</feature>
<feature type="binding site" evidence="15">
    <location>
        <position position="893"/>
    </location>
    <ligand>
        <name>Mo-molybdopterin</name>
        <dbReference type="ChEBI" id="CHEBI:71302"/>
    </ligand>
    <ligandPart>
        <name>Mo</name>
        <dbReference type="ChEBI" id="CHEBI:28685"/>
    </ligandPart>
</feature>
<feature type="binding site" evidence="15">
    <location>
        <position position="124"/>
    </location>
    <ligand>
        <name>[2Fe-2S] cluster</name>
        <dbReference type="ChEBI" id="CHEBI:190135"/>
        <label>2</label>
    </ligand>
</feature>
<dbReference type="InterPro" id="IPR002346">
    <property type="entry name" value="Mopterin_DH_FAD-bd"/>
</dbReference>
<evidence type="ECO:0000256" key="6">
    <source>
        <dbReference type="ARBA" id="ARBA00022723"/>
    </source>
</evidence>
<dbReference type="InterPro" id="IPR036884">
    <property type="entry name" value="2Fe-2S-bd_dom_sf"/>
</dbReference>
<dbReference type="PROSITE" id="PS51085">
    <property type="entry name" value="2FE2S_FER_2"/>
    <property type="match status" value="1"/>
</dbReference>
<keyword evidence="8" id="KW-0560">Oxidoreductase</keyword>
<dbReference type="InterPro" id="IPR036318">
    <property type="entry name" value="FAD-bd_PCMH-like_sf"/>
</dbReference>
<dbReference type="STRING" id="947166.A0A1D1W1A3"/>
<feature type="binding site" evidence="14">
    <location>
        <begin position="340"/>
        <end position="344"/>
    </location>
    <ligand>
        <name>FAD</name>
        <dbReference type="ChEBI" id="CHEBI:57692"/>
    </ligand>
</feature>
<dbReference type="CDD" id="cd00207">
    <property type="entry name" value="fer2"/>
    <property type="match status" value="1"/>
</dbReference>
<dbReference type="GO" id="GO:0005506">
    <property type="term" value="F:iron ion binding"/>
    <property type="evidence" value="ECO:0007669"/>
    <property type="project" value="InterPro"/>
</dbReference>
<dbReference type="InterPro" id="IPR036010">
    <property type="entry name" value="2Fe-2S_ferredoxin-like_sf"/>
</dbReference>
<evidence type="ECO:0000256" key="4">
    <source>
        <dbReference type="ARBA" id="ARBA00022630"/>
    </source>
</evidence>
<dbReference type="InterPro" id="IPR000674">
    <property type="entry name" value="Ald_Oxase/Xan_DH_a/b"/>
</dbReference>
<dbReference type="InterPro" id="IPR037165">
    <property type="entry name" value="AldOxase/xan_DH_Mopterin-bd_sf"/>
</dbReference>
<dbReference type="FunFam" id="3.30.365.10:FF:000001">
    <property type="entry name" value="Xanthine dehydrogenase oxidase"/>
    <property type="match status" value="1"/>
</dbReference>
<dbReference type="InterPro" id="IPR036683">
    <property type="entry name" value="CO_DH_flav_C_dom_sf"/>
</dbReference>
<feature type="binding site" evidence="14">
    <location>
        <position position="782"/>
    </location>
    <ligand>
        <name>substrate</name>
    </ligand>
</feature>
<dbReference type="InterPro" id="IPR001041">
    <property type="entry name" value="2Fe-2S_ferredoxin-type"/>
</dbReference>
<dbReference type="Gene3D" id="3.90.1170.50">
    <property type="entry name" value="Aldehyde oxidase/xanthine dehydrogenase, a/b hammerhead"/>
    <property type="match status" value="1"/>
</dbReference>
<reference evidence="18 19" key="1">
    <citation type="journal article" date="2016" name="Nat. Commun.">
        <title>Extremotolerant tardigrade genome and improved radiotolerance of human cultured cells by tardigrade-unique protein.</title>
        <authorList>
            <person name="Hashimoto T."/>
            <person name="Horikawa D.D."/>
            <person name="Saito Y."/>
            <person name="Kuwahara H."/>
            <person name="Kozuka-Hata H."/>
            <person name="Shin-I T."/>
            <person name="Minakuchi Y."/>
            <person name="Ohishi K."/>
            <person name="Motoyama A."/>
            <person name="Aizu T."/>
            <person name="Enomoto A."/>
            <person name="Kondo K."/>
            <person name="Tanaka S."/>
            <person name="Hara Y."/>
            <person name="Koshikawa S."/>
            <person name="Sagara H."/>
            <person name="Miura T."/>
            <person name="Yokobori S."/>
            <person name="Miyagawa K."/>
            <person name="Suzuki Y."/>
            <person name="Kubo T."/>
            <person name="Oyama M."/>
            <person name="Kohara Y."/>
            <person name="Fujiyama A."/>
            <person name="Arakawa K."/>
            <person name="Katayama T."/>
            <person name="Toyoda A."/>
            <person name="Kunieda T."/>
        </authorList>
    </citation>
    <scope>NUCLEOTIDE SEQUENCE [LARGE SCALE GENOMIC DNA]</scope>
    <source>
        <strain evidence="18 19">YOKOZUNA-1</strain>
    </source>
</reference>
<dbReference type="Gene3D" id="3.30.365.10">
    <property type="entry name" value="Aldehyde oxidase/xanthine dehydrogenase, molybdopterin binding domain"/>
    <property type="match status" value="4"/>
</dbReference>
<dbReference type="InterPro" id="IPR008274">
    <property type="entry name" value="AldOxase/xan_DH_MoCoBD1"/>
</dbReference>
<dbReference type="SUPFAM" id="SSF54292">
    <property type="entry name" value="2Fe-2S ferredoxin-like"/>
    <property type="match status" value="1"/>
</dbReference>
<dbReference type="SUPFAM" id="SSF55447">
    <property type="entry name" value="CO dehydrogenase flavoprotein C-terminal domain-like"/>
    <property type="match status" value="1"/>
</dbReference>
<feature type="binding site" evidence="15">
    <location>
        <position position="62"/>
    </location>
    <ligand>
        <name>[2Fe-2S] cluster</name>
        <dbReference type="ChEBI" id="CHEBI:190135"/>
        <label>1</label>
    </ligand>
</feature>
<evidence type="ECO:0000256" key="1">
    <source>
        <dbReference type="ARBA" id="ARBA00001974"/>
    </source>
</evidence>
<feature type="domain" description="2Fe-2S ferredoxin-type" evidence="16">
    <location>
        <begin position="15"/>
        <end position="103"/>
    </location>
</feature>
<keyword evidence="11" id="KW-0520">NAD</keyword>
<dbReference type="SMART" id="SM01092">
    <property type="entry name" value="CO_deh_flav_C"/>
    <property type="match status" value="1"/>
</dbReference>
<dbReference type="Gene3D" id="3.10.20.30">
    <property type="match status" value="1"/>
</dbReference>
<evidence type="ECO:0000256" key="9">
    <source>
        <dbReference type="ARBA" id="ARBA00023004"/>
    </source>
</evidence>
<dbReference type="InterPro" id="IPR016169">
    <property type="entry name" value="FAD-bd_PCMH_sub2"/>
</dbReference>
<evidence type="ECO:0000256" key="5">
    <source>
        <dbReference type="ARBA" id="ARBA00022714"/>
    </source>
</evidence>
<dbReference type="InterPro" id="IPR016166">
    <property type="entry name" value="FAD-bd_PCMH"/>
</dbReference>
<dbReference type="GO" id="GO:0051537">
    <property type="term" value="F:2 iron, 2 sulfur cluster binding"/>
    <property type="evidence" value="ECO:0007669"/>
    <property type="project" value="UniProtKB-KW"/>
</dbReference>
<dbReference type="Gene3D" id="1.10.150.120">
    <property type="entry name" value="[2Fe-2S]-binding domain"/>
    <property type="match status" value="1"/>
</dbReference>
<dbReference type="EMBL" id="BDGG01000014">
    <property type="protein sequence ID" value="GAV07056.1"/>
    <property type="molecule type" value="Genomic_DNA"/>
</dbReference>
<keyword evidence="19" id="KW-1185">Reference proteome</keyword>
<comment type="similarity">
    <text evidence="2">Belongs to the xanthine dehydrogenase family.</text>
</comment>
<dbReference type="FunFam" id="3.30.365.10:FF:000002">
    <property type="entry name" value="Xanthine dehydrogenase oxidase"/>
    <property type="match status" value="1"/>
</dbReference>
<dbReference type="Pfam" id="PF00941">
    <property type="entry name" value="FAD_binding_5"/>
    <property type="match status" value="1"/>
</dbReference>
<dbReference type="Pfam" id="PF02738">
    <property type="entry name" value="MoCoBD_1"/>
    <property type="match status" value="1"/>
</dbReference>
<evidence type="ECO:0000259" key="17">
    <source>
        <dbReference type="PROSITE" id="PS51387"/>
    </source>
</evidence>
<keyword evidence="3 15" id="KW-0500">Molybdenum</keyword>
<feature type="binding site" evidence="15">
    <location>
        <position position="127"/>
    </location>
    <ligand>
        <name>[2Fe-2S] cluster</name>
        <dbReference type="ChEBI" id="CHEBI:190135"/>
        <label>2</label>
    </ligand>
</feature>
<evidence type="ECO:0000256" key="13">
    <source>
        <dbReference type="PIRSR" id="PIRSR000127-1"/>
    </source>
</evidence>
<keyword evidence="9 15" id="KW-0408">Iron</keyword>
<comment type="cofactor">
    <cofactor evidence="1 14">
        <name>FAD</name>
        <dbReference type="ChEBI" id="CHEBI:57692"/>
    </cofactor>
</comment>
<dbReference type="InterPro" id="IPR006058">
    <property type="entry name" value="2Fe2S_fd_BS"/>
</dbReference>
<keyword evidence="7 14" id="KW-0274">FAD</keyword>
<evidence type="ECO:0008006" key="20">
    <source>
        <dbReference type="Google" id="ProtNLM"/>
    </source>
</evidence>
<dbReference type="PROSITE" id="PS51387">
    <property type="entry name" value="FAD_PCMH"/>
    <property type="match status" value="1"/>
</dbReference>
<evidence type="ECO:0000259" key="16">
    <source>
        <dbReference type="PROSITE" id="PS51085"/>
    </source>
</evidence>
<dbReference type="SUPFAM" id="SSF56176">
    <property type="entry name" value="FAD-binding/transporter-associated domain-like"/>
    <property type="match status" value="1"/>
</dbReference>
<keyword evidence="10 15" id="KW-0411">Iron-sulfur</keyword>
<dbReference type="Pfam" id="PF01315">
    <property type="entry name" value="Ald_Xan_dh_C"/>
    <property type="match status" value="1"/>
</dbReference>
<comment type="caution">
    <text evidence="18">The sequence shown here is derived from an EMBL/GenBank/DDBJ whole genome shotgun (WGS) entry which is preliminary data.</text>
</comment>
<dbReference type="Pfam" id="PF00111">
    <property type="entry name" value="Fer2"/>
    <property type="match status" value="1"/>
</dbReference>
<evidence type="ECO:0000256" key="14">
    <source>
        <dbReference type="PIRSR" id="PIRSR000127-2"/>
    </source>
</evidence>
<evidence type="ECO:0000256" key="3">
    <source>
        <dbReference type="ARBA" id="ARBA00022505"/>
    </source>
</evidence>
<dbReference type="GO" id="GO:0016491">
    <property type="term" value="F:oxidoreductase activity"/>
    <property type="evidence" value="ECO:0007669"/>
    <property type="project" value="UniProtKB-KW"/>
</dbReference>
<dbReference type="PANTHER" id="PTHR11908:SF132">
    <property type="entry name" value="ALDEHYDE OXIDASE 1-RELATED"/>
    <property type="match status" value="1"/>
</dbReference>
<feature type="binding site" evidence="15">
    <location>
        <position position="163"/>
    </location>
    <ligand>
        <name>[2Fe-2S] cluster</name>
        <dbReference type="ChEBI" id="CHEBI:190135"/>
        <label>2</label>
    </ligand>
</feature>
<keyword evidence="6 15" id="KW-0479">Metal-binding</keyword>
<dbReference type="Gene3D" id="3.30.465.10">
    <property type="match status" value="1"/>
</dbReference>
<sequence>MSPSLPDHQNGIIAHCVSVTVNGVHYSVPNTYSEVSLNDFLRHHLHLTGTKVTCREGGCGVCTVHVSLPDPAQTGHFLQRSLNSCLCPILSCDGWQITTVEGIGHQGQSHPIQQALTDHYATQCGYCTPGWIMNMYSLLRKEKGKRLTTQQIEDNFDGNFCRCTGYRPILDAFKTFSRDEESGLGICDVEDADKSYCKKSGKSCVKVCTSWPSAFIPHVSDLPPEAQLLAPAWHKPTSLAQLYRHAEQKAGKNVYYVVGHTGKGLFDDGPYDAYVDLKGIAQLYTVTKTDTLLSVGANTSLTDLIDIFERQAAAPGFAYLNSLVSLIGKTAHVAVRNVGSWAGNLAMKNRHKDFSSDIFVAFTTANAKLLLGPDNQLCSMEGFLTLELRGKVILQVELPAYSDDFAFRLYKVMPRATNAYAYCQGGFRALVDKQTAGKVIMMVTPALVFANIAPTFVHAEETENYLTGQDIADPQTLATALDILNHELQPSQDLAQSSALYRRSLAVSLFYKFILQLVGDLADIRLRSAVGAIVRPLSSGTQSFETKAENWPVTKALPKLESLVQCTGEAKFISDIEEERMLHAAFALSTEGSATIAGIDTTVASKFPGVIRIVTASEIPGRNSLQIGTGIEEMLASEKCLYAGQPVALVIAVSSNIAEEAAKLVVIHYADVKSPILTCEEAIGANSFFDLGLKDLLVGDAESSMDSAQVVVEGQFHMGAQQHFHTETMVTVSYPTEDGLDVQAGTQFVDNTQAVIAQACGLSKNQVNVSVRRNGGGFGAKEDRINFVAAASAVGAYLLRRPVKMHLSLWDNFKIMGRRPPYYVKYRAATDGEGKLAAVILEIYLDAGCTLMHGNERILSGLPVFLNNVYNVPAWKITRFACKTNTPANTFFRGPMSTEAVYMMEYIMEHIAHHLHKSPIDIRQLNFLKEGDTVLMGTKVTGCGVQPVLDQLLQSADYQSRVEAIQRFNKAHRWRKRGIAIVPMRFPVHFYPGDVLHWNGGFTCMMAVYHGDASIAVTHGGIELGQGINTKIVQVVARELGVSMDLVRVKPTNTMTSANARATLASLTSELTCLAAIECCKQLNDRLRPVKEAHPKGNWESTVEQAYKDGLDLSARAWYNPRSKREVYSTYCAMCSEVEVDILTGQYQIARLDCLYDCGESISPYIDIGQVEGAIVMGLGYFTSEEIVYDAQNGQNMTAGTLRYKPPFAKDIPVDFRVSLLKNAPNPSGVLRSKLVQEPPLCATSSVVFALAQAIQAARDEGNADRSWWQKDIPMTVEKVQRYCQTDISQMLVRTGSDKATCAFTLLHSALPHR</sequence>
<dbReference type="SUPFAM" id="SSF56003">
    <property type="entry name" value="Molybdenum cofactor-binding domain"/>
    <property type="match status" value="1"/>
</dbReference>
<evidence type="ECO:0000256" key="11">
    <source>
        <dbReference type="ARBA" id="ARBA00023027"/>
    </source>
</evidence>
<dbReference type="InterPro" id="IPR005107">
    <property type="entry name" value="CO_DH_flav_C"/>
</dbReference>
<evidence type="ECO:0000256" key="7">
    <source>
        <dbReference type="ARBA" id="ARBA00022827"/>
    </source>
</evidence>
<feature type="binding site" evidence="15">
    <location>
        <position position="161"/>
    </location>
    <ligand>
        <name>[2Fe-2S] cluster</name>
        <dbReference type="ChEBI" id="CHEBI:190135"/>
        <label>2</label>
    </ligand>
</feature>
<organism evidence="18 19">
    <name type="scientific">Ramazzottius varieornatus</name>
    <name type="common">Water bear</name>
    <name type="synonym">Tardigrade</name>
    <dbReference type="NCBI Taxonomy" id="947166"/>
    <lineage>
        <taxon>Eukaryota</taxon>
        <taxon>Metazoa</taxon>
        <taxon>Ecdysozoa</taxon>
        <taxon>Tardigrada</taxon>
        <taxon>Eutardigrada</taxon>
        <taxon>Parachela</taxon>
        <taxon>Hypsibioidea</taxon>
        <taxon>Ramazzottiidae</taxon>
        <taxon>Ramazzottius</taxon>
    </lineage>
</organism>
<comment type="cofactor">
    <cofactor evidence="15">
        <name>Mo-molybdopterin</name>
        <dbReference type="ChEBI" id="CHEBI:71302"/>
    </cofactor>
    <text evidence="15">Binds 1 Mo-molybdopterin (Mo-MPT) cofactor per subunit.</text>
</comment>
<comment type="cofactor">
    <cofactor evidence="15">
        <name>[2Fe-2S] cluster</name>
        <dbReference type="ChEBI" id="CHEBI:190135"/>
    </cofactor>
    <text evidence="15">Binds 2 [2Fe-2S] clusters.</text>
</comment>
<proteinExistence type="inferred from homology"/>
<accession>A0A1D1W1A3</accession>
<feature type="binding site" evidence="15">
    <location>
        <position position="54"/>
    </location>
    <ligand>
        <name>[2Fe-2S] cluster</name>
        <dbReference type="ChEBI" id="CHEBI:190135"/>
        <label>1</label>
    </ligand>
</feature>
<feature type="binding site" evidence="15">
    <location>
        <position position="59"/>
    </location>
    <ligand>
        <name>[2Fe-2S] cluster</name>
        <dbReference type="ChEBI" id="CHEBI:190135"/>
        <label>1</label>
    </ligand>
</feature>
<protein>
    <recommendedName>
        <fullName evidence="20">FAD-binding PCMH-type domain-containing protein</fullName>
    </recommendedName>
</protein>
<gene>
    <name evidence="18" type="primary">RvY_16943-1</name>
    <name evidence="18" type="synonym">RvY_16943.1</name>
    <name evidence="18" type="ORF">RvY_16943</name>
</gene>
<evidence type="ECO:0000256" key="12">
    <source>
        <dbReference type="ARBA" id="ARBA00034078"/>
    </source>
</evidence>
<dbReference type="InterPro" id="IPR036856">
    <property type="entry name" value="Ald_Oxase/Xan_DH_a/b_sf"/>
</dbReference>
<feature type="active site" description="Proton acceptor" evidence="13">
    <location>
        <position position="1238"/>
    </location>
</feature>
<evidence type="ECO:0000256" key="10">
    <source>
        <dbReference type="ARBA" id="ARBA00023014"/>
    </source>
</evidence>
<evidence type="ECO:0000313" key="18">
    <source>
        <dbReference type="EMBL" id="GAV07056.1"/>
    </source>
</evidence>
<dbReference type="PROSITE" id="PS00197">
    <property type="entry name" value="2FE2S_FER_1"/>
    <property type="match status" value="1"/>
</dbReference>
<keyword evidence="4" id="KW-0285">Flavoprotein</keyword>
<dbReference type="FunFam" id="3.10.20.30:FF:000012">
    <property type="entry name" value="Xanthine dehydrogenase/oxidase"/>
    <property type="match status" value="1"/>
</dbReference>
<dbReference type="Gene3D" id="3.30.390.50">
    <property type="entry name" value="CO dehydrogenase flavoprotein, C-terminal domain"/>
    <property type="match status" value="1"/>
</dbReference>
<evidence type="ECO:0000256" key="15">
    <source>
        <dbReference type="PIRSR" id="PIRSR000127-3"/>
    </source>
</evidence>
<evidence type="ECO:0000256" key="2">
    <source>
        <dbReference type="ARBA" id="ARBA00006849"/>
    </source>
</evidence>
<dbReference type="GO" id="GO:0071949">
    <property type="term" value="F:FAD binding"/>
    <property type="evidence" value="ECO:0007669"/>
    <property type="project" value="InterPro"/>
</dbReference>
<dbReference type="Pfam" id="PF20256">
    <property type="entry name" value="MoCoBD_2"/>
    <property type="match status" value="1"/>
</dbReference>
<dbReference type="InterPro" id="IPR046867">
    <property type="entry name" value="AldOxase/xan_DH_MoCoBD2"/>
</dbReference>
<keyword evidence="5 15" id="KW-0001">2Fe-2S</keyword>
<dbReference type="Proteomes" id="UP000186922">
    <property type="component" value="Unassembled WGS sequence"/>
</dbReference>
<comment type="cofactor">
    <cofactor evidence="12">
        <name>[2Fe-2S] cluster</name>
        <dbReference type="ChEBI" id="CHEBI:190135"/>
    </cofactor>
</comment>
<feature type="binding site" evidence="15">
    <location>
        <position position="85"/>
    </location>
    <ligand>
        <name>[2Fe-2S] cluster</name>
        <dbReference type="ChEBI" id="CHEBI:190135"/>
        <label>1</label>
    </ligand>
</feature>
<feature type="binding site" evidence="15">
    <location>
        <position position="747"/>
    </location>
    <ligand>
        <name>Mo-molybdopterin</name>
        <dbReference type="ChEBI" id="CHEBI:71302"/>
    </ligand>
    <ligandPart>
        <name>Mo</name>
        <dbReference type="ChEBI" id="CHEBI:28685"/>
    </ligandPart>
</feature>
<evidence type="ECO:0000313" key="19">
    <source>
        <dbReference type="Proteomes" id="UP000186922"/>
    </source>
</evidence>
<dbReference type="InterPro" id="IPR002888">
    <property type="entry name" value="2Fe-2S-bd"/>
</dbReference>
<dbReference type="Pfam" id="PF03450">
    <property type="entry name" value="CO_deh_flav_C"/>
    <property type="match status" value="1"/>
</dbReference>